<dbReference type="Gramene" id="OPUNC03G20050.1">
    <property type="protein sequence ID" value="OPUNC03G20050.1"/>
    <property type="gene ID" value="OPUNC03G20050"/>
</dbReference>
<sequence>MDRDIVGIAGCSKSSVGFIPSMNTGNVNAATTVKHVAIKFKSQIPQFNGSENVHNTPEELISSKYKEQGTARTPNCENIKKEFS</sequence>
<protein>
    <submittedName>
        <fullName evidence="1">Uncharacterized protein</fullName>
    </submittedName>
</protein>
<accession>A0A0E0KEZ7</accession>
<reference evidence="1" key="2">
    <citation type="submission" date="2018-05" db="EMBL/GenBank/DDBJ databases">
        <title>OpunRS2 (Oryza punctata Reference Sequence Version 2).</title>
        <authorList>
            <person name="Zhang J."/>
            <person name="Kudrna D."/>
            <person name="Lee S."/>
            <person name="Talag J."/>
            <person name="Welchert J."/>
            <person name="Wing R.A."/>
        </authorList>
    </citation>
    <scope>NUCLEOTIDE SEQUENCE [LARGE SCALE GENOMIC DNA]</scope>
</reference>
<dbReference type="EnsemblPlants" id="OPUNC03G20050.1">
    <property type="protein sequence ID" value="OPUNC03G20050.1"/>
    <property type="gene ID" value="OPUNC03G20050"/>
</dbReference>
<proteinExistence type="predicted"/>
<reference evidence="1" key="1">
    <citation type="submission" date="2015-04" db="UniProtKB">
        <authorList>
            <consortium name="EnsemblPlants"/>
        </authorList>
    </citation>
    <scope>IDENTIFICATION</scope>
</reference>
<evidence type="ECO:0000313" key="1">
    <source>
        <dbReference type="EnsemblPlants" id="OPUNC03G20050.1"/>
    </source>
</evidence>
<evidence type="ECO:0000313" key="2">
    <source>
        <dbReference type="Proteomes" id="UP000026962"/>
    </source>
</evidence>
<dbReference type="Proteomes" id="UP000026962">
    <property type="component" value="Chromosome 3"/>
</dbReference>
<dbReference type="HOGENOM" id="CLU_2531372_0_0_1"/>
<organism evidence="1">
    <name type="scientific">Oryza punctata</name>
    <name type="common">Red rice</name>
    <dbReference type="NCBI Taxonomy" id="4537"/>
    <lineage>
        <taxon>Eukaryota</taxon>
        <taxon>Viridiplantae</taxon>
        <taxon>Streptophyta</taxon>
        <taxon>Embryophyta</taxon>
        <taxon>Tracheophyta</taxon>
        <taxon>Spermatophyta</taxon>
        <taxon>Magnoliopsida</taxon>
        <taxon>Liliopsida</taxon>
        <taxon>Poales</taxon>
        <taxon>Poaceae</taxon>
        <taxon>BOP clade</taxon>
        <taxon>Oryzoideae</taxon>
        <taxon>Oryzeae</taxon>
        <taxon>Oryzinae</taxon>
        <taxon>Oryza</taxon>
    </lineage>
</organism>
<name>A0A0E0KEZ7_ORYPU</name>
<dbReference type="AlphaFoldDB" id="A0A0E0KEZ7"/>
<keyword evidence="2" id="KW-1185">Reference proteome</keyword>